<feature type="non-terminal residue" evidence="1">
    <location>
        <position position="1"/>
    </location>
</feature>
<gene>
    <name evidence="1" type="primary">MPND</name>
</gene>
<reference evidence="1" key="1">
    <citation type="submission" date="2016-05" db="EMBL/GenBank/DDBJ databases">
        <authorList>
            <person name="Lavstsen T."/>
            <person name="Jespersen J.S."/>
        </authorList>
    </citation>
    <scope>NUCLEOTIDE SEQUENCE</scope>
    <source>
        <tissue evidence="1">Brain</tissue>
    </source>
</reference>
<dbReference type="AlphaFoldDB" id="A0A1A8PXK5"/>
<reference evidence="1" key="2">
    <citation type="submission" date="2016-06" db="EMBL/GenBank/DDBJ databases">
        <title>The genome of a short-lived fish provides insights into sex chromosome evolution and the genetic control of aging.</title>
        <authorList>
            <person name="Reichwald K."/>
            <person name="Felder M."/>
            <person name="Petzold A."/>
            <person name="Koch P."/>
            <person name="Groth M."/>
            <person name="Platzer M."/>
        </authorList>
    </citation>
    <scope>NUCLEOTIDE SEQUENCE</scope>
    <source>
        <tissue evidence="1">Brain</tissue>
    </source>
</reference>
<organism evidence="1">
    <name type="scientific">Nothobranchius pienaari</name>
    <dbReference type="NCBI Taxonomy" id="704102"/>
    <lineage>
        <taxon>Eukaryota</taxon>
        <taxon>Metazoa</taxon>
        <taxon>Chordata</taxon>
        <taxon>Craniata</taxon>
        <taxon>Vertebrata</taxon>
        <taxon>Euteleostomi</taxon>
        <taxon>Actinopterygii</taxon>
        <taxon>Neopterygii</taxon>
        <taxon>Teleostei</taxon>
        <taxon>Neoteleostei</taxon>
        <taxon>Acanthomorphata</taxon>
        <taxon>Ovalentaria</taxon>
        <taxon>Atherinomorphae</taxon>
        <taxon>Cyprinodontiformes</taxon>
        <taxon>Nothobranchiidae</taxon>
        <taxon>Nothobranchius</taxon>
    </lineage>
</organism>
<sequence length="40" mass="4771">QLDFFGFLETFRFSSGELCRFWLECGRVKLINCRNQYCSG</sequence>
<dbReference type="EMBL" id="HAEG01009908">
    <property type="protein sequence ID" value="SBR85719.1"/>
    <property type="molecule type" value="Transcribed_RNA"/>
</dbReference>
<name>A0A1A8PXK5_9TELE</name>
<protein>
    <submittedName>
        <fullName evidence="1">MPN domain containing</fullName>
    </submittedName>
</protein>
<evidence type="ECO:0000313" key="1">
    <source>
        <dbReference type="EMBL" id="SBR85719.1"/>
    </source>
</evidence>
<proteinExistence type="predicted"/>
<accession>A0A1A8PXK5</accession>